<reference evidence="2" key="1">
    <citation type="journal article" date="2019" name="Int. J. Syst. Evol. Microbiol.">
        <title>The Global Catalogue of Microorganisms (GCM) 10K type strain sequencing project: providing services to taxonomists for standard genome sequencing and annotation.</title>
        <authorList>
            <consortium name="The Broad Institute Genomics Platform"/>
            <consortium name="The Broad Institute Genome Sequencing Center for Infectious Disease"/>
            <person name="Wu L."/>
            <person name="Ma J."/>
        </authorList>
    </citation>
    <scope>NUCLEOTIDE SEQUENCE [LARGE SCALE GENOMIC DNA]</scope>
    <source>
        <strain evidence="2">CCUG 58127</strain>
    </source>
</reference>
<evidence type="ECO:0000313" key="2">
    <source>
        <dbReference type="Proteomes" id="UP001596298"/>
    </source>
</evidence>
<organism evidence="1 2">
    <name type="scientific">Flexivirga alba</name>
    <dbReference type="NCBI Taxonomy" id="702742"/>
    <lineage>
        <taxon>Bacteria</taxon>
        <taxon>Bacillati</taxon>
        <taxon>Actinomycetota</taxon>
        <taxon>Actinomycetes</taxon>
        <taxon>Micrococcales</taxon>
        <taxon>Dermacoccaceae</taxon>
        <taxon>Flexivirga</taxon>
    </lineage>
</organism>
<keyword evidence="2" id="KW-1185">Reference proteome</keyword>
<gene>
    <name evidence="1" type="ORF">ACFQDH_13130</name>
</gene>
<dbReference type="Proteomes" id="UP001596298">
    <property type="component" value="Unassembled WGS sequence"/>
</dbReference>
<dbReference type="RefSeq" id="WP_382401978.1">
    <property type="nucleotide sequence ID" value="NZ_JBHSWH010000001.1"/>
</dbReference>
<protein>
    <submittedName>
        <fullName evidence="1">Uncharacterized protein</fullName>
    </submittedName>
</protein>
<name>A0ABW2AHA5_9MICO</name>
<dbReference type="EMBL" id="JBHSWH010000001">
    <property type="protein sequence ID" value="MFC6706175.1"/>
    <property type="molecule type" value="Genomic_DNA"/>
</dbReference>
<sequence>MRATPPNALPPDVYDLLGEREQAAVRGTWAERITALREGLNYESEFSAVGQEYSEADADGNLIVHPARDSRREMAACRADLALNEAARVALVVEALRP</sequence>
<proteinExistence type="predicted"/>
<comment type="caution">
    <text evidence="1">The sequence shown here is derived from an EMBL/GenBank/DDBJ whole genome shotgun (WGS) entry which is preliminary data.</text>
</comment>
<evidence type="ECO:0000313" key="1">
    <source>
        <dbReference type="EMBL" id="MFC6706175.1"/>
    </source>
</evidence>
<accession>A0ABW2AHA5</accession>